<dbReference type="InterPro" id="IPR057793">
    <property type="entry name" value="YnfU-like"/>
</dbReference>
<evidence type="ECO:0000313" key="1">
    <source>
        <dbReference type="EMBL" id="MDF3639924.1"/>
    </source>
</evidence>
<dbReference type="Pfam" id="PF23499">
    <property type="entry name" value="YnfU"/>
    <property type="match status" value="1"/>
</dbReference>
<comment type="caution">
    <text evidence="1">The sequence shown here is derived from an EMBL/GenBank/DDBJ whole genome shotgun (WGS) entry which is preliminary data.</text>
</comment>
<organism evidence="1 2">
    <name type="scientific">Enterobacter cloacae</name>
    <dbReference type="NCBI Taxonomy" id="550"/>
    <lineage>
        <taxon>Bacteria</taxon>
        <taxon>Pseudomonadati</taxon>
        <taxon>Pseudomonadota</taxon>
        <taxon>Gammaproteobacteria</taxon>
        <taxon>Enterobacterales</taxon>
        <taxon>Enterobacteriaceae</taxon>
        <taxon>Enterobacter</taxon>
        <taxon>Enterobacter cloacae complex</taxon>
    </lineage>
</organism>
<sequence length="54" mass="6244">MTARKNTQSRRNYLVKCPCPICSKDSEHSYNRVQKGAQLLCPYCSALFKSSQRF</sequence>
<dbReference type="AlphaFoldDB" id="A0AAW6NW61"/>
<protein>
    <submittedName>
        <fullName evidence="1">YnfU family zinc-binding protein</fullName>
    </submittedName>
</protein>
<name>A0AAW6NW61_ENTCL</name>
<accession>A0AAW6NW61</accession>
<gene>
    <name evidence="1" type="ORF">P3S46_22235</name>
</gene>
<evidence type="ECO:0000313" key="2">
    <source>
        <dbReference type="Proteomes" id="UP001215180"/>
    </source>
</evidence>
<dbReference type="NCBIfam" id="NF038384">
    <property type="entry name" value="zinc_YnfU_fam"/>
    <property type="match status" value="1"/>
</dbReference>
<proteinExistence type="predicted"/>
<dbReference type="EMBL" id="JARJGR010000852">
    <property type="protein sequence ID" value="MDF3639924.1"/>
    <property type="molecule type" value="Genomic_DNA"/>
</dbReference>
<reference evidence="1" key="1">
    <citation type="submission" date="2023-03" db="EMBL/GenBank/DDBJ databases">
        <title>A Study on Prevalence and Characterization of Enterobacter cloacae strains in China.</title>
        <authorList>
            <person name="Zheng Z."/>
        </authorList>
    </citation>
    <scope>NUCLEOTIDE SEQUENCE</scope>
    <source>
        <strain evidence="1">EC77</strain>
    </source>
</reference>
<dbReference type="RefSeq" id="WP_217895764.1">
    <property type="nucleotide sequence ID" value="NZ_ABFHGT050000001.1"/>
</dbReference>
<dbReference type="Proteomes" id="UP001215180">
    <property type="component" value="Unassembled WGS sequence"/>
</dbReference>